<name>A0A329RUN5_9STRA</name>
<dbReference type="STRING" id="29920.A0A329RUN5"/>
<evidence type="ECO:0000259" key="1">
    <source>
        <dbReference type="Pfam" id="PF24494"/>
    </source>
</evidence>
<dbReference type="VEuPathDB" id="FungiDB:PC110_g15620"/>
<proteinExistence type="predicted"/>
<comment type="caution">
    <text evidence="3">The sequence shown here is derived from an EMBL/GenBank/DDBJ whole genome shotgun (WGS) entry which is preliminary data.</text>
</comment>
<dbReference type="AlphaFoldDB" id="A0A329RUN5"/>
<evidence type="ECO:0000313" key="4">
    <source>
        <dbReference type="Proteomes" id="UP000251314"/>
    </source>
</evidence>
<keyword evidence="4" id="KW-1185">Reference proteome</keyword>
<reference evidence="2" key="2">
    <citation type="submission" date="2021-01" db="EMBL/GenBank/DDBJ databases">
        <title>Phytophthora aleatoria, a newly-described species from Pinus radiata is distinct from Phytophthora cactorum isolates based on comparative genomics.</title>
        <authorList>
            <person name="Mcdougal R."/>
            <person name="Panda P."/>
            <person name="Williams N."/>
            <person name="Studholme D.J."/>
        </authorList>
    </citation>
    <scope>NUCLEOTIDE SEQUENCE</scope>
    <source>
        <strain evidence="2">NZFS 3830</strain>
    </source>
</reference>
<dbReference type="EMBL" id="JAENGZ010000799">
    <property type="protein sequence ID" value="KAG6953797.1"/>
    <property type="molecule type" value="Genomic_DNA"/>
</dbReference>
<sequence>MATSKIVAQYECRRDQEPVSLYRACYSGSESLKARSRPSFKSTSELKTTVELHLKWCNCEPIPFVSLLANEDHAMSWSQCLLEHGYHDVFVVEINSSRLLSLFWVQELVNHQGVATNLPPYMYADEILVLRKIP</sequence>
<dbReference type="PANTHER" id="PTHR40781">
    <property type="match status" value="1"/>
</dbReference>
<dbReference type="Pfam" id="PF24494">
    <property type="entry name" value="DUF7587"/>
    <property type="match status" value="1"/>
</dbReference>
<organism evidence="3 4">
    <name type="scientific">Phytophthora cactorum</name>
    <dbReference type="NCBI Taxonomy" id="29920"/>
    <lineage>
        <taxon>Eukaryota</taxon>
        <taxon>Sar</taxon>
        <taxon>Stramenopiles</taxon>
        <taxon>Oomycota</taxon>
        <taxon>Peronosporomycetes</taxon>
        <taxon>Peronosporales</taxon>
        <taxon>Peronosporaceae</taxon>
        <taxon>Phytophthora</taxon>
    </lineage>
</organism>
<evidence type="ECO:0000313" key="2">
    <source>
        <dbReference type="EMBL" id="KAG6953797.1"/>
    </source>
</evidence>
<feature type="domain" description="DUF7587" evidence="1">
    <location>
        <begin position="35"/>
        <end position="134"/>
    </location>
</feature>
<dbReference type="PANTHER" id="PTHR40781:SF1">
    <property type="match status" value="1"/>
</dbReference>
<accession>A0A329RUN5</accession>
<dbReference type="InterPro" id="IPR056009">
    <property type="entry name" value="DUF7587"/>
</dbReference>
<evidence type="ECO:0000313" key="3">
    <source>
        <dbReference type="EMBL" id="RAW27979.1"/>
    </source>
</evidence>
<dbReference type="Proteomes" id="UP000251314">
    <property type="component" value="Unassembled WGS sequence"/>
</dbReference>
<dbReference type="OrthoDB" id="88561at2759"/>
<dbReference type="Proteomes" id="UP000688947">
    <property type="component" value="Unassembled WGS sequence"/>
</dbReference>
<reference evidence="3 4" key="1">
    <citation type="submission" date="2018-01" db="EMBL/GenBank/DDBJ databases">
        <title>Draft genome of the strawberry crown rot pathogen Phytophthora cactorum.</title>
        <authorList>
            <person name="Armitage A.D."/>
            <person name="Lysoe E."/>
            <person name="Nellist C.F."/>
            <person name="Harrison R.J."/>
            <person name="Brurberg M.B."/>
        </authorList>
    </citation>
    <scope>NUCLEOTIDE SEQUENCE [LARGE SCALE GENOMIC DNA]</scope>
    <source>
        <strain evidence="3 4">10300</strain>
    </source>
</reference>
<protein>
    <recommendedName>
        <fullName evidence="1">DUF7587 domain-containing protein</fullName>
    </recommendedName>
</protein>
<gene>
    <name evidence="2" type="ORF">JG687_00012196</name>
    <name evidence="3" type="ORF">PC110_g15620</name>
</gene>
<dbReference type="EMBL" id="MJFZ01000521">
    <property type="protein sequence ID" value="RAW27979.1"/>
    <property type="molecule type" value="Genomic_DNA"/>
</dbReference>